<dbReference type="GO" id="GO:2001070">
    <property type="term" value="F:starch binding"/>
    <property type="evidence" value="ECO:0007669"/>
    <property type="project" value="InterPro"/>
</dbReference>
<dbReference type="Proteomes" id="UP000604046">
    <property type="component" value="Unassembled WGS sequence"/>
</dbReference>
<evidence type="ECO:0000313" key="3">
    <source>
        <dbReference type="EMBL" id="CAE7194064.1"/>
    </source>
</evidence>
<dbReference type="CDD" id="cd05467">
    <property type="entry name" value="CBM20"/>
    <property type="match status" value="1"/>
</dbReference>
<reference evidence="3" key="1">
    <citation type="submission" date="2021-02" db="EMBL/GenBank/DDBJ databases">
        <authorList>
            <person name="Dougan E. K."/>
            <person name="Rhodes N."/>
            <person name="Thang M."/>
            <person name="Chan C."/>
        </authorList>
    </citation>
    <scope>NUCLEOTIDE SEQUENCE</scope>
</reference>
<dbReference type="EMBL" id="CAJNDS010000336">
    <property type="protein sequence ID" value="CAE7194064.1"/>
    <property type="molecule type" value="Genomic_DNA"/>
</dbReference>
<feature type="compositionally biased region" description="Basic and acidic residues" evidence="1">
    <location>
        <begin position="48"/>
        <end position="59"/>
    </location>
</feature>
<gene>
    <name evidence="3" type="primary">CPK3</name>
    <name evidence="3" type="ORF">SNAT2548_LOCUS5284</name>
</gene>
<evidence type="ECO:0000259" key="2">
    <source>
        <dbReference type="PROSITE" id="PS51166"/>
    </source>
</evidence>
<name>A0A812J4D2_9DINO</name>
<dbReference type="OrthoDB" id="440291at2759"/>
<dbReference type="SMART" id="SM01065">
    <property type="entry name" value="CBM_2"/>
    <property type="match status" value="1"/>
</dbReference>
<dbReference type="Pfam" id="PF00686">
    <property type="entry name" value="CBM_20"/>
    <property type="match status" value="1"/>
</dbReference>
<evidence type="ECO:0000256" key="1">
    <source>
        <dbReference type="SAM" id="MobiDB-lite"/>
    </source>
</evidence>
<feature type="region of interest" description="Disordered" evidence="1">
    <location>
        <begin position="187"/>
        <end position="207"/>
    </location>
</feature>
<protein>
    <submittedName>
        <fullName evidence="3">CPK3 protein</fullName>
    </submittedName>
</protein>
<proteinExistence type="predicted"/>
<dbReference type="PROSITE" id="PS51166">
    <property type="entry name" value="CBM20"/>
    <property type="match status" value="1"/>
</dbReference>
<organism evidence="3 4">
    <name type="scientific">Symbiodinium natans</name>
    <dbReference type="NCBI Taxonomy" id="878477"/>
    <lineage>
        <taxon>Eukaryota</taxon>
        <taxon>Sar</taxon>
        <taxon>Alveolata</taxon>
        <taxon>Dinophyceae</taxon>
        <taxon>Suessiales</taxon>
        <taxon>Symbiodiniaceae</taxon>
        <taxon>Symbiodinium</taxon>
    </lineage>
</organism>
<feature type="domain" description="CBM20" evidence="2">
    <location>
        <begin position="73"/>
        <end position="177"/>
    </location>
</feature>
<dbReference type="AlphaFoldDB" id="A0A812J4D2"/>
<evidence type="ECO:0000313" key="4">
    <source>
        <dbReference type="Proteomes" id="UP000604046"/>
    </source>
</evidence>
<comment type="caution">
    <text evidence="3">The sequence shown here is derived from an EMBL/GenBank/DDBJ whole genome shotgun (WGS) entry which is preliminary data.</text>
</comment>
<sequence length="228" mass="25613">MDRAAPRLAGPNTAAAILGERRPAPPWVTHEQPVDPVVPESVALQRVGKDGRKLDKDGDPIGMFFVDESRKPQPPQKEAYISIEVRCETQPEERVAISGSDWQLGSWNPKESWYLNTSPETYPLWRDRIPMPSPGGQFKVFIKNTVGDFVWEPLPCNRTWPRAGLAPDAQVRLVFGESGISTLTMGRSREKPVEVPEEPKRTSKYETYAKPAEAADAPFTYKTYMAYP</sequence>
<accession>A0A812J4D2</accession>
<keyword evidence="4" id="KW-1185">Reference proteome</keyword>
<dbReference type="InterPro" id="IPR002044">
    <property type="entry name" value="CBM20"/>
</dbReference>
<dbReference type="SUPFAM" id="SSF49452">
    <property type="entry name" value="Starch-binding domain-like"/>
    <property type="match status" value="1"/>
</dbReference>
<feature type="region of interest" description="Disordered" evidence="1">
    <location>
        <begin position="1"/>
        <end position="36"/>
    </location>
</feature>
<feature type="compositionally biased region" description="Basic and acidic residues" evidence="1">
    <location>
        <begin position="187"/>
        <end position="204"/>
    </location>
</feature>
<feature type="region of interest" description="Disordered" evidence="1">
    <location>
        <begin position="48"/>
        <end position="73"/>
    </location>
</feature>
<dbReference type="InterPro" id="IPR013783">
    <property type="entry name" value="Ig-like_fold"/>
</dbReference>
<dbReference type="InterPro" id="IPR013784">
    <property type="entry name" value="Carb-bd-like_fold"/>
</dbReference>
<dbReference type="Gene3D" id="2.60.40.10">
    <property type="entry name" value="Immunoglobulins"/>
    <property type="match status" value="1"/>
</dbReference>